<organism evidence="9 10">
    <name type="scientific">Halarcobacter ebronensis</name>
    <dbReference type="NCBI Taxonomy" id="1462615"/>
    <lineage>
        <taxon>Bacteria</taxon>
        <taxon>Pseudomonadati</taxon>
        <taxon>Campylobacterota</taxon>
        <taxon>Epsilonproteobacteria</taxon>
        <taxon>Campylobacterales</taxon>
        <taxon>Arcobacteraceae</taxon>
        <taxon>Halarcobacter</taxon>
    </lineage>
</organism>
<evidence type="ECO:0000256" key="4">
    <source>
        <dbReference type="ARBA" id="ARBA00022737"/>
    </source>
</evidence>
<keyword evidence="4" id="KW-0677">Repeat</keyword>
<comment type="catalytic activity">
    <reaction evidence="1">
        <text>a beta-lactam + H2O = a substituted beta-amino acid</text>
        <dbReference type="Rhea" id="RHEA:20401"/>
        <dbReference type="ChEBI" id="CHEBI:15377"/>
        <dbReference type="ChEBI" id="CHEBI:35627"/>
        <dbReference type="ChEBI" id="CHEBI:140347"/>
        <dbReference type="EC" id="3.5.2.6"/>
    </reaction>
</comment>
<protein>
    <recommendedName>
        <fullName evidence="3">beta-lactamase</fullName>
        <ecNumber evidence="3">3.5.2.6</ecNumber>
    </recommendedName>
</protein>
<evidence type="ECO:0000256" key="2">
    <source>
        <dbReference type="ARBA" id="ARBA00008486"/>
    </source>
</evidence>
<sequence>MKNIFFIIILFNSLFAGYFNEALKQYESGNEKKALELFRESCNNDISNCNEIANMFLDGNVIKQNEIYAKEFYKKSCYLNDYSSCYYVGYLFLKEKDHPNALKYLEYACNNDISDACFLASAIHYKTYKDDRNYVNYLEKACQKGDYQACSQVALIYYKGKHKVTKDKYRAYRLFYNACEKGKRDESCMMVGYFNQTGEAIEKNLYTAENIYKDLCNKEYKKACIQLENFYQKVDTSSNEEYLKSKKKAISKSN</sequence>
<dbReference type="Pfam" id="PF08238">
    <property type="entry name" value="Sel1"/>
    <property type="match status" value="6"/>
</dbReference>
<dbReference type="GO" id="GO:0008800">
    <property type="term" value="F:beta-lactamase activity"/>
    <property type="evidence" value="ECO:0007669"/>
    <property type="project" value="UniProtKB-EC"/>
</dbReference>
<evidence type="ECO:0000256" key="1">
    <source>
        <dbReference type="ARBA" id="ARBA00001526"/>
    </source>
</evidence>
<keyword evidence="6" id="KW-0802">TPR repeat</keyword>
<dbReference type="PANTHER" id="PTHR13891:SF1">
    <property type="entry name" value="CYTOCHROME C OXIDASE ASSEMBLY FACTOR 7"/>
    <property type="match status" value="1"/>
</dbReference>
<evidence type="ECO:0000313" key="9">
    <source>
        <dbReference type="EMBL" id="RXJ69298.1"/>
    </source>
</evidence>
<proteinExistence type="inferred from homology"/>
<dbReference type="EC" id="3.5.2.6" evidence="3"/>
<dbReference type="Proteomes" id="UP000290172">
    <property type="component" value="Unassembled WGS sequence"/>
</dbReference>
<evidence type="ECO:0000256" key="6">
    <source>
        <dbReference type="ARBA" id="ARBA00022803"/>
    </source>
</evidence>
<dbReference type="Gene3D" id="1.25.40.10">
    <property type="entry name" value="Tetratricopeptide repeat domain"/>
    <property type="match status" value="1"/>
</dbReference>
<dbReference type="InterPro" id="IPR040239">
    <property type="entry name" value="HcpB-like"/>
</dbReference>
<evidence type="ECO:0000256" key="5">
    <source>
        <dbReference type="ARBA" id="ARBA00022801"/>
    </source>
</evidence>
<keyword evidence="7" id="KW-1015">Disulfide bond</keyword>
<gene>
    <name evidence="9" type="ORF">CRV08_04625</name>
</gene>
<dbReference type="AlphaFoldDB" id="A0A4V1LRT3"/>
<comment type="caution">
    <text evidence="9">The sequence shown here is derived from an EMBL/GenBank/DDBJ whole genome shotgun (WGS) entry which is preliminary data.</text>
</comment>
<reference evidence="9 10" key="1">
    <citation type="submission" date="2017-10" db="EMBL/GenBank/DDBJ databases">
        <title>Genomics of the genus Arcobacter.</title>
        <authorList>
            <person name="Perez-Cataluna A."/>
            <person name="Figueras M.J."/>
        </authorList>
    </citation>
    <scope>NUCLEOTIDE SEQUENCE [LARGE SCALE GENOMIC DNA]</scope>
    <source>
        <strain evidence="9 10">CECT 8993</strain>
    </source>
</reference>
<evidence type="ECO:0000256" key="7">
    <source>
        <dbReference type="ARBA" id="ARBA00023157"/>
    </source>
</evidence>
<dbReference type="EMBL" id="PDKJ01000003">
    <property type="protein sequence ID" value="RXJ69298.1"/>
    <property type="molecule type" value="Genomic_DNA"/>
</dbReference>
<comment type="similarity">
    <text evidence="2">Belongs to the hcp beta-lactamase family.</text>
</comment>
<keyword evidence="5" id="KW-0378">Hydrolase</keyword>
<dbReference type="PANTHER" id="PTHR13891">
    <property type="entry name" value="CYTOCHROME C OXIDASE ASSEMBLY FACTOR 7"/>
    <property type="match status" value="1"/>
</dbReference>
<name>A0A4V1LRT3_9BACT</name>
<evidence type="ECO:0000256" key="3">
    <source>
        <dbReference type="ARBA" id="ARBA00012865"/>
    </source>
</evidence>
<accession>A0A4V1LRT3</accession>
<dbReference type="SUPFAM" id="SSF81901">
    <property type="entry name" value="HCP-like"/>
    <property type="match status" value="2"/>
</dbReference>
<dbReference type="RefSeq" id="WP_128979555.1">
    <property type="nucleotide sequence ID" value="NZ_PDKJ01000003.1"/>
</dbReference>
<dbReference type="GO" id="GO:0046677">
    <property type="term" value="P:response to antibiotic"/>
    <property type="evidence" value="ECO:0007669"/>
    <property type="project" value="UniProtKB-KW"/>
</dbReference>
<evidence type="ECO:0000256" key="8">
    <source>
        <dbReference type="ARBA" id="ARBA00023251"/>
    </source>
</evidence>
<dbReference type="SMART" id="SM00671">
    <property type="entry name" value="SEL1"/>
    <property type="match status" value="5"/>
</dbReference>
<evidence type="ECO:0000313" key="10">
    <source>
        <dbReference type="Proteomes" id="UP000290172"/>
    </source>
</evidence>
<dbReference type="InterPro" id="IPR011990">
    <property type="entry name" value="TPR-like_helical_dom_sf"/>
</dbReference>
<dbReference type="InterPro" id="IPR006597">
    <property type="entry name" value="Sel1-like"/>
</dbReference>
<keyword evidence="8" id="KW-0046">Antibiotic resistance</keyword>